<dbReference type="Gene3D" id="2.30.30.100">
    <property type="match status" value="1"/>
</dbReference>
<evidence type="ECO:0000256" key="2">
    <source>
        <dbReference type="ARBA" id="ARBA00022884"/>
    </source>
</evidence>
<dbReference type="SUPFAM" id="SSF50182">
    <property type="entry name" value="Sm-like ribonucleoproteins"/>
    <property type="match status" value="1"/>
</dbReference>
<dbReference type="PANTHER" id="PTHR15588:SF8">
    <property type="entry name" value="U6 SNRNA-ASSOCIATED SM-LIKE PROTEIN LSM1"/>
    <property type="match status" value="1"/>
</dbReference>
<comment type="similarity">
    <text evidence="4">Belongs to the snRNP Sm proteins family.</text>
</comment>
<dbReference type="GO" id="GO:0000932">
    <property type="term" value="C:P-body"/>
    <property type="evidence" value="ECO:0007669"/>
    <property type="project" value="UniProtKB-SubCell"/>
</dbReference>
<dbReference type="GO" id="GO:0006397">
    <property type="term" value="P:mRNA processing"/>
    <property type="evidence" value="ECO:0007669"/>
    <property type="project" value="UniProtKB-UniRule"/>
</dbReference>
<dbReference type="GO" id="GO:1990904">
    <property type="term" value="C:ribonucleoprotein complex"/>
    <property type="evidence" value="ECO:0007669"/>
    <property type="project" value="UniProtKB-KW"/>
</dbReference>
<organism evidence="6 7">
    <name type="scientific">Rotaria socialis</name>
    <dbReference type="NCBI Taxonomy" id="392032"/>
    <lineage>
        <taxon>Eukaryota</taxon>
        <taxon>Metazoa</taxon>
        <taxon>Spiralia</taxon>
        <taxon>Gnathifera</taxon>
        <taxon>Rotifera</taxon>
        <taxon>Eurotatoria</taxon>
        <taxon>Bdelloidea</taxon>
        <taxon>Philodinida</taxon>
        <taxon>Philodinidae</taxon>
        <taxon>Rotaria</taxon>
    </lineage>
</organism>
<dbReference type="InterPro" id="IPR034104">
    <property type="entry name" value="Lsm1"/>
</dbReference>
<evidence type="ECO:0000256" key="1">
    <source>
        <dbReference type="ARBA" id="ARBA00022490"/>
    </source>
</evidence>
<dbReference type="InterPro" id="IPR001163">
    <property type="entry name" value="Sm_dom_euk/arc"/>
</dbReference>
<dbReference type="GO" id="GO:0003729">
    <property type="term" value="F:mRNA binding"/>
    <property type="evidence" value="ECO:0007669"/>
    <property type="project" value="TreeGrafter"/>
</dbReference>
<comment type="caution">
    <text evidence="6">The sequence shown here is derived from an EMBL/GenBank/DDBJ whole genome shotgun (WGS) entry which is preliminary data.</text>
</comment>
<comment type="subcellular location">
    <subcellularLocation>
        <location evidence="4">Cytoplasm</location>
    </subcellularLocation>
    <subcellularLocation>
        <location evidence="4">Cytoplasm</location>
        <location evidence="4">P-body</location>
    </subcellularLocation>
</comment>
<evidence type="ECO:0000259" key="5">
    <source>
        <dbReference type="SMART" id="SM00651"/>
    </source>
</evidence>
<name>A0A820W7A4_9BILA</name>
<dbReference type="CDD" id="cd01728">
    <property type="entry name" value="LSm1"/>
    <property type="match status" value="1"/>
</dbReference>
<dbReference type="PANTHER" id="PTHR15588">
    <property type="entry name" value="LSM1"/>
    <property type="match status" value="1"/>
</dbReference>
<dbReference type="InterPro" id="IPR044642">
    <property type="entry name" value="PTHR15588"/>
</dbReference>
<keyword evidence="4" id="KW-0507">mRNA processing</keyword>
<accession>A0A820W7A4</accession>
<keyword evidence="3 4" id="KW-0687">Ribonucleoprotein</keyword>
<comment type="function">
    <text evidence="4">Probably involved with other LSm subunits in the general process of degradation of mRNAs.</text>
</comment>
<evidence type="ECO:0000313" key="7">
    <source>
        <dbReference type="Proteomes" id="UP000663862"/>
    </source>
</evidence>
<dbReference type="GO" id="GO:0000290">
    <property type="term" value="P:deadenylation-dependent decapping of nuclear-transcribed mRNA"/>
    <property type="evidence" value="ECO:0007669"/>
    <property type="project" value="TreeGrafter"/>
</dbReference>
<evidence type="ECO:0000256" key="4">
    <source>
        <dbReference type="RuleBase" id="RU365047"/>
    </source>
</evidence>
<dbReference type="SMART" id="SM00651">
    <property type="entry name" value="Sm"/>
    <property type="match status" value="1"/>
</dbReference>
<keyword evidence="2 4" id="KW-0694">RNA-binding</keyword>
<dbReference type="GO" id="GO:1990726">
    <property type="term" value="C:Lsm1-7-Pat1 complex"/>
    <property type="evidence" value="ECO:0007669"/>
    <property type="project" value="TreeGrafter"/>
</dbReference>
<comment type="subunit">
    <text evidence="4">LSm subunits form a heteromer with a donut shape.</text>
</comment>
<gene>
    <name evidence="4" type="primary">LSM1</name>
    <name evidence="6" type="ORF">TSG867_LOCUS21986</name>
</gene>
<reference evidence="6" key="1">
    <citation type="submission" date="2021-02" db="EMBL/GenBank/DDBJ databases">
        <authorList>
            <person name="Nowell W R."/>
        </authorList>
    </citation>
    <scope>NUCLEOTIDE SEQUENCE</scope>
</reference>
<protein>
    <recommendedName>
        <fullName evidence="4">U6 snRNA-associated Sm-like protein LSm1</fullName>
    </recommendedName>
</protein>
<evidence type="ECO:0000313" key="6">
    <source>
        <dbReference type="EMBL" id="CAF4512730.1"/>
    </source>
</evidence>
<dbReference type="AlphaFoldDB" id="A0A820W7A4"/>
<feature type="domain" description="Sm" evidence="5">
    <location>
        <begin position="16"/>
        <end position="101"/>
    </location>
</feature>
<evidence type="ECO:0000256" key="3">
    <source>
        <dbReference type="ARBA" id="ARBA00023274"/>
    </source>
</evidence>
<sequence length="158" mass="18369">MDLSIVNNDYYLSGMAALIGDIDKQLMVMLRDGRTLIAFLRSLDQFGRDKDYHEWSIRYCFLVGNLVLHQAFERICIGHQYADIPRGLFVIRGENVLFIGELDFHQPLRVPLIEVTIEEILKLQKEDIEKKGRIEKLRQKAMIEHGLVGEGNPIEEHY</sequence>
<dbReference type="InterPro" id="IPR010920">
    <property type="entry name" value="LSM_dom_sf"/>
</dbReference>
<dbReference type="EMBL" id="CAJOBQ010001747">
    <property type="protein sequence ID" value="CAF4512730.1"/>
    <property type="molecule type" value="Genomic_DNA"/>
</dbReference>
<keyword evidence="1 4" id="KW-0963">Cytoplasm</keyword>
<proteinExistence type="inferred from homology"/>
<dbReference type="Proteomes" id="UP000663862">
    <property type="component" value="Unassembled WGS sequence"/>
</dbReference>